<protein>
    <submittedName>
        <fullName evidence="5">Si:ch73-380l3.1</fullName>
    </submittedName>
</protein>
<feature type="transmembrane region" description="Helical" evidence="2">
    <location>
        <begin position="254"/>
        <end position="276"/>
    </location>
</feature>
<dbReference type="InterPro" id="IPR007110">
    <property type="entry name" value="Ig-like_dom"/>
</dbReference>
<evidence type="ECO:0000256" key="1">
    <source>
        <dbReference type="SAM" id="MobiDB-lite"/>
    </source>
</evidence>
<organism evidence="5 6">
    <name type="scientific">Hippocampus comes</name>
    <name type="common">Tiger tail seahorse</name>
    <dbReference type="NCBI Taxonomy" id="109280"/>
    <lineage>
        <taxon>Eukaryota</taxon>
        <taxon>Metazoa</taxon>
        <taxon>Chordata</taxon>
        <taxon>Craniata</taxon>
        <taxon>Vertebrata</taxon>
        <taxon>Euteleostomi</taxon>
        <taxon>Actinopterygii</taxon>
        <taxon>Neopterygii</taxon>
        <taxon>Teleostei</taxon>
        <taxon>Neoteleostei</taxon>
        <taxon>Acanthomorphata</taxon>
        <taxon>Syngnathiaria</taxon>
        <taxon>Syngnathiformes</taxon>
        <taxon>Syngnathoidei</taxon>
        <taxon>Syngnathidae</taxon>
        <taxon>Hippocampus</taxon>
    </lineage>
</organism>
<feature type="domain" description="Ig-like" evidence="4">
    <location>
        <begin position="150"/>
        <end position="242"/>
    </location>
</feature>
<keyword evidence="2" id="KW-0472">Membrane</keyword>
<dbReference type="RefSeq" id="XP_019741817.1">
    <property type="nucleotide sequence ID" value="XM_019886258.1"/>
</dbReference>
<keyword evidence="2" id="KW-1133">Transmembrane helix</keyword>
<dbReference type="Ensembl" id="ENSHCOT00000005327.1">
    <property type="protein sequence ID" value="ENSHCOP00000020770.1"/>
    <property type="gene ID" value="ENSHCOG00000007135.1"/>
</dbReference>
<dbReference type="PROSITE" id="PS51257">
    <property type="entry name" value="PROKAR_LIPOPROTEIN"/>
    <property type="match status" value="1"/>
</dbReference>
<feature type="chain" id="PRO_5044598451" evidence="3">
    <location>
        <begin position="20"/>
        <end position="366"/>
    </location>
</feature>
<evidence type="ECO:0000256" key="2">
    <source>
        <dbReference type="SAM" id="Phobius"/>
    </source>
</evidence>
<dbReference type="Gene3D" id="2.60.40.10">
    <property type="entry name" value="Immunoglobulins"/>
    <property type="match status" value="2"/>
</dbReference>
<dbReference type="InterPro" id="IPR036179">
    <property type="entry name" value="Ig-like_dom_sf"/>
</dbReference>
<dbReference type="GeneID" id="109525624"/>
<feature type="region of interest" description="Disordered" evidence="1">
    <location>
        <begin position="290"/>
        <end position="352"/>
    </location>
</feature>
<dbReference type="STRING" id="109280.ENSHCOP00000020770"/>
<dbReference type="Ensembl" id="ENSHCOT00000005339.1">
    <property type="protein sequence ID" value="ENSHCOP00000020768.1"/>
    <property type="gene ID" value="ENSHCOG00000007135.1"/>
</dbReference>
<dbReference type="InterPro" id="IPR013783">
    <property type="entry name" value="Ig-like_fold"/>
</dbReference>
<keyword evidence="3" id="KW-0732">Signal</keyword>
<dbReference type="Proteomes" id="UP000264820">
    <property type="component" value="Unplaced"/>
</dbReference>
<evidence type="ECO:0000259" key="4">
    <source>
        <dbReference type="PROSITE" id="PS50835"/>
    </source>
</evidence>
<evidence type="ECO:0000313" key="6">
    <source>
        <dbReference type="Proteomes" id="UP000264820"/>
    </source>
</evidence>
<evidence type="ECO:0000313" key="5">
    <source>
        <dbReference type="Ensembl" id="ENSHCOP00000020768.1"/>
    </source>
</evidence>
<dbReference type="OrthoDB" id="10039395at2759"/>
<dbReference type="RefSeq" id="XP_019741818.1">
    <property type="nucleotide sequence ID" value="XM_019886259.1"/>
</dbReference>
<reference evidence="5" key="1">
    <citation type="submission" date="2025-05" db="UniProtKB">
        <authorList>
            <consortium name="Ensembl"/>
        </authorList>
    </citation>
    <scope>IDENTIFICATION</scope>
</reference>
<proteinExistence type="predicted"/>
<feature type="signal peptide" evidence="3">
    <location>
        <begin position="1"/>
        <end position="19"/>
    </location>
</feature>
<accession>A0A3Q2YSB7</accession>
<dbReference type="AlphaFoldDB" id="A0A3Q2YSB7"/>
<keyword evidence="2" id="KW-0812">Transmembrane</keyword>
<name>A0A3Q2YSB7_HIPCM</name>
<sequence length="366" mass="41274">MNFKRRLMVLYVLIAGCRAALSGEWKATVVKRIDALVTSCVVLPCSFSHPKEQLPSSRLRGIWHLQTQRDQRIYHQDETNILASFRDRTRLLGHLGQGNCSLEMTQIKDYDNGPFCFRIELAPMEGDTSSSDKFSFVEDCVKLKMLPAPPKPTLTLHANIAYEGLPYTVVCSVTYTCPTHGPSLTWSRGNAHEVTTVIKEIHSGFWEAQSILIIIPEAKDDHSEVTCKASFYGGMSSSDKFTLFVKRTKNHHHIIVPSVVAVGITVLFGGLCIVMVKKYKKRISELQDQSSMRDRLSRLSRRRRPRENMMELNHLPSTSTSGAGQKFCKPPRPSPKSQPGSSNYKPDISDADDYENTAYLNVYRNC</sequence>
<dbReference type="PROSITE" id="PS50835">
    <property type="entry name" value="IG_LIKE"/>
    <property type="match status" value="1"/>
</dbReference>
<evidence type="ECO:0000256" key="3">
    <source>
        <dbReference type="SAM" id="SignalP"/>
    </source>
</evidence>
<dbReference type="PANTHER" id="PTHR46484">
    <property type="entry name" value="SI:CH211-171H4.5-RELATED"/>
    <property type="match status" value="1"/>
</dbReference>
<dbReference type="PANTHER" id="PTHR46484:SF7">
    <property type="entry name" value="MYELIN-ASSOCIATED GLYCOPROTEIN-LIKE-RELATED"/>
    <property type="match status" value="1"/>
</dbReference>
<dbReference type="SUPFAM" id="SSF48726">
    <property type="entry name" value="Immunoglobulin"/>
    <property type="match status" value="2"/>
</dbReference>
<dbReference type="GeneTree" id="ENSGT01150000286924"/>
<keyword evidence="6" id="KW-1185">Reference proteome</keyword>